<organism evidence="3 4">
    <name type="scientific">Cuscuta campestris</name>
    <dbReference type="NCBI Taxonomy" id="132261"/>
    <lineage>
        <taxon>Eukaryota</taxon>
        <taxon>Viridiplantae</taxon>
        <taxon>Streptophyta</taxon>
        <taxon>Embryophyta</taxon>
        <taxon>Tracheophyta</taxon>
        <taxon>Spermatophyta</taxon>
        <taxon>Magnoliopsida</taxon>
        <taxon>eudicotyledons</taxon>
        <taxon>Gunneridae</taxon>
        <taxon>Pentapetalae</taxon>
        <taxon>asterids</taxon>
        <taxon>lamiids</taxon>
        <taxon>Solanales</taxon>
        <taxon>Convolvulaceae</taxon>
        <taxon>Cuscuteae</taxon>
        <taxon>Cuscuta</taxon>
        <taxon>Cuscuta subgen. Grammica</taxon>
        <taxon>Cuscuta sect. Cleistogrammica</taxon>
    </lineage>
</organism>
<gene>
    <name evidence="3" type="ORF">CCAM_LOCUS34836</name>
</gene>
<dbReference type="AlphaFoldDB" id="A0A484MW41"/>
<feature type="domain" description="PI-PLC Y-box" evidence="2">
    <location>
        <begin position="142"/>
        <end position="189"/>
    </location>
</feature>
<dbReference type="OrthoDB" id="1939300at2759"/>
<evidence type="ECO:0000259" key="2">
    <source>
        <dbReference type="PROSITE" id="PS50008"/>
    </source>
</evidence>
<dbReference type="GO" id="GO:0004435">
    <property type="term" value="F:phosphatidylinositol-4,5-bisphosphate phospholipase C activity"/>
    <property type="evidence" value="ECO:0007669"/>
    <property type="project" value="InterPro"/>
</dbReference>
<dbReference type="PANTHER" id="PTHR31286">
    <property type="entry name" value="GLYCINE-RICH CELL WALL STRUCTURAL PROTEIN 1.8-LIKE"/>
    <property type="match status" value="1"/>
</dbReference>
<feature type="compositionally biased region" description="Polar residues" evidence="1">
    <location>
        <begin position="399"/>
        <end position="410"/>
    </location>
</feature>
<dbReference type="InterPro" id="IPR001711">
    <property type="entry name" value="PLipase_C_Pinositol-sp_Y"/>
</dbReference>
<reference evidence="3 4" key="1">
    <citation type="submission" date="2018-04" db="EMBL/GenBank/DDBJ databases">
        <authorList>
            <person name="Vogel A."/>
        </authorList>
    </citation>
    <scope>NUCLEOTIDE SEQUENCE [LARGE SCALE GENOMIC DNA]</scope>
</reference>
<proteinExistence type="predicted"/>
<dbReference type="InterPro" id="IPR040256">
    <property type="entry name" value="At4g02000-like"/>
</dbReference>
<evidence type="ECO:0000313" key="4">
    <source>
        <dbReference type="Proteomes" id="UP000595140"/>
    </source>
</evidence>
<dbReference type="GO" id="GO:0035556">
    <property type="term" value="P:intracellular signal transduction"/>
    <property type="evidence" value="ECO:0007669"/>
    <property type="project" value="InterPro"/>
</dbReference>
<dbReference type="Proteomes" id="UP000595140">
    <property type="component" value="Unassembled WGS sequence"/>
</dbReference>
<feature type="region of interest" description="Disordered" evidence="1">
    <location>
        <begin position="347"/>
        <end position="559"/>
    </location>
</feature>
<accession>A0A484MW41</accession>
<dbReference type="Pfam" id="PF14111">
    <property type="entry name" value="DUF4283"/>
    <property type="match status" value="1"/>
</dbReference>
<feature type="compositionally biased region" description="Low complexity" evidence="1">
    <location>
        <begin position="446"/>
        <end position="463"/>
    </location>
</feature>
<dbReference type="GO" id="GO:0006629">
    <property type="term" value="P:lipid metabolic process"/>
    <property type="evidence" value="ECO:0007669"/>
    <property type="project" value="InterPro"/>
</dbReference>
<feature type="compositionally biased region" description="Basic and acidic residues" evidence="1">
    <location>
        <begin position="464"/>
        <end position="475"/>
    </location>
</feature>
<keyword evidence="4" id="KW-1185">Reference proteome</keyword>
<sequence>MARLRGGSSTWRRRISSACSYFDGSGGLLTLSRQRKSAVNSASGGGGNPCLLRDLTPSEEEQGQQSSGQNRDPSEGFHLKKVEVGDVVRIPAEGVSNLEEEWGFCLVGCFTGRFPGIKAIEGLISSWHLECKLHPHEKGWVIFQFLSDEDRRKVLHNGPYVLYGKTLLLRILPEGFRFDFDAFMTVDVWVKYVDVPLQLWNPVAFECLGSRVGTPIRTDGGTKNKGRLSYCRMLIRVDMSKELPTSFVVSLPDGEEFTQKVVVGTPIRTDGGTKNKGRLSYCRMLIRVDMSKELPTSFVVSLPDGEEFTQKVVYEGLPNYCFHCKKFGHNQLSCRVIRALNHRKSGNYFDKRDGNNLGKDDSVRKGAVTPGVPATAKPRRRRRRSKRKAGSGPKALGSHATSTPTTLPSSNDKKMTVRTVGNGAEPTAQPVTHVEDGEACSSTTIPKVSPDPSVVSKSTAKAASKVEKVDAKAMGDEAPASNQKLQQPKEKKSLNGKQPGTVGDDDQLIGTSSTPTHVEQAAQANSKVGASNTEKGNKPTGAAKKVDETTTENPPKKTPWRVKLDKQREEWLDRLLSQAMDRVDRSDLGLPKLAPPNFESSLQATLLV</sequence>
<feature type="compositionally biased region" description="Basic residues" evidence="1">
    <location>
        <begin position="377"/>
        <end position="389"/>
    </location>
</feature>
<evidence type="ECO:0000313" key="3">
    <source>
        <dbReference type="EMBL" id="VFQ93060.1"/>
    </source>
</evidence>
<dbReference type="PROSITE" id="PS50008">
    <property type="entry name" value="PIPLC_Y_DOMAIN"/>
    <property type="match status" value="1"/>
</dbReference>
<dbReference type="InterPro" id="IPR025558">
    <property type="entry name" value="DUF4283"/>
</dbReference>
<feature type="compositionally biased region" description="Polar residues" evidence="1">
    <location>
        <begin position="509"/>
        <end position="534"/>
    </location>
</feature>
<name>A0A484MW41_9ASTE</name>
<feature type="region of interest" description="Disordered" evidence="1">
    <location>
        <begin position="38"/>
        <end position="76"/>
    </location>
</feature>
<feature type="compositionally biased region" description="Basic and acidic residues" evidence="1">
    <location>
        <begin position="349"/>
        <end position="364"/>
    </location>
</feature>
<dbReference type="EMBL" id="OOIL02004771">
    <property type="protein sequence ID" value="VFQ93060.1"/>
    <property type="molecule type" value="Genomic_DNA"/>
</dbReference>
<evidence type="ECO:0000256" key="1">
    <source>
        <dbReference type="SAM" id="MobiDB-lite"/>
    </source>
</evidence>
<protein>
    <recommendedName>
        <fullName evidence="2">PI-PLC Y-box domain-containing protein</fullName>
    </recommendedName>
</protein>
<dbReference type="PANTHER" id="PTHR31286:SF168">
    <property type="entry name" value="DUF4283 DOMAIN-CONTAINING PROTEIN"/>
    <property type="match status" value="1"/>
</dbReference>